<feature type="domain" description="HTH gntR-type" evidence="4">
    <location>
        <begin position="11"/>
        <end position="78"/>
    </location>
</feature>
<dbReference type="EMBL" id="CP060010">
    <property type="protein sequence ID" value="QTN36844.1"/>
    <property type="molecule type" value="Genomic_DNA"/>
</dbReference>
<keyword evidence="1" id="KW-0805">Transcription regulation</keyword>
<dbReference type="InterPro" id="IPR000524">
    <property type="entry name" value="Tscrpt_reg_HTH_GntR"/>
</dbReference>
<name>A0A975ERK8_9RHOB</name>
<dbReference type="Gene3D" id="1.10.10.10">
    <property type="entry name" value="Winged helix-like DNA-binding domain superfamily/Winged helix DNA-binding domain"/>
    <property type="match status" value="1"/>
</dbReference>
<dbReference type="SMART" id="SM00345">
    <property type="entry name" value="HTH_GNTR"/>
    <property type="match status" value="1"/>
</dbReference>
<reference evidence="5" key="1">
    <citation type="submission" date="2020-07" db="EMBL/GenBank/DDBJ databases">
        <title>Genome sequences of bacteria associated with the marine, planktonic diatom Thalassiosira profunda strain ECT2AJA-044.</title>
        <authorList>
            <person name="Gargas C.B."/>
            <person name="Roberts W.R."/>
            <person name="Alverson A.J."/>
        </authorList>
    </citation>
    <scope>NUCLEOTIDE SEQUENCE</scope>
    <source>
        <strain evidence="5">ECT2AJA-044</strain>
    </source>
</reference>
<dbReference type="SUPFAM" id="SSF46785">
    <property type="entry name" value="Winged helix' DNA-binding domain"/>
    <property type="match status" value="1"/>
</dbReference>
<dbReference type="InterPro" id="IPR036388">
    <property type="entry name" value="WH-like_DNA-bd_sf"/>
</dbReference>
<dbReference type="SMART" id="SM00895">
    <property type="entry name" value="FCD"/>
    <property type="match status" value="1"/>
</dbReference>
<dbReference type="PROSITE" id="PS50949">
    <property type="entry name" value="HTH_GNTR"/>
    <property type="match status" value="1"/>
</dbReference>
<evidence type="ECO:0000256" key="2">
    <source>
        <dbReference type="ARBA" id="ARBA00023125"/>
    </source>
</evidence>
<evidence type="ECO:0000256" key="3">
    <source>
        <dbReference type="ARBA" id="ARBA00023163"/>
    </source>
</evidence>
<dbReference type="InterPro" id="IPR036390">
    <property type="entry name" value="WH_DNA-bd_sf"/>
</dbReference>
<evidence type="ECO:0000313" key="5">
    <source>
        <dbReference type="EMBL" id="QTN36844.1"/>
    </source>
</evidence>
<dbReference type="AlphaFoldDB" id="A0A975ERK8"/>
<dbReference type="GO" id="GO:0003700">
    <property type="term" value="F:DNA-binding transcription factor activity"/>
    <property type="evidence" value="ECO:0007669"/>
    <property type="project" value="InterPro"/>
</dbReference>
<evidence type="ECO:0000256" key="1">
    <source>
        <dbReference type="ARBA" id="ARBA00023015"/>
    </source>
</evidence>
<keyword evidence="3" id="KW-0804">Transcription</keyword>
<dbReference type="KEGG" id="cact:HZ995_04830"/>
<accession>A0A975ERK8</accession>
<evidence type="ECO:0000313" key="6">
    <source>
        <dbReference type="Proteomes" id="UP000665026"/>
    </source>
</evidence>
<dbReference type="Pfam" id="PF00392">
    <property type="entry name" value="GntR"/>
    <property type="match status" value="1"/>
</dbReference>
<dbReference type="GO" id="GO:0003677">
    <property type="term" value="F:DNA binding"/>
    <property type="evidence" value="ECO:0007669"/>
    <property type="project" value="UniProtKB-KW"/>
</dbReference>
<dbReference type="Proteomes" id="UP000665026">
    <property type="component" value="Chromosome"/>
</dbReference>
<evidence type="ECO:0000259" key="4">
    <source>
        <dbReference type="PROSITE" id="PS50949"/>
    </source>
</evidence>
<gene>
    <name evidence="5" type="ORF">HZ995_04830</name>
</gene>
<dbReference type="Gene3D" id="1.20.120.530">
    <property type="entry name" value="GntR ligand-binding domain-like"/>
    <property type="match status" value="1"/>
</dbReference>
<dbReference type="InterPro" id="IPR011711">
    <property type="entry name" value="GntR_C"/>
</dbReference>
<organism evidence="5 6">
    <name type="scientific">Cognatishimia activa</name>
    <dbReference type="NCBI Taxonomy" id="1715691"/>
    <lineage>
        <taxon>Bacteria</taxon>
        <taxon>Pseudomonadati</taxon>
        <taxon>Pseudomonadota</taxon>
        <taxon>Alphaproteobacteria</taxon>
        <taxon>Rhodobacterales</taxon>
        <taxon>Paracoccaceae</taxon>
        <taxon>Cognatishimia</taxon>
    </lineage>
</organism>
<protein>
    <submittedName>
        <fullName evidence="5">GntR family transcriptional regulator</fullName>
    </submittedName>
</protein>
<dbReference type="InterPro" id="IPR008920">
    <property type="entry name" value="TF_FadR/GntR_C"/>
</dbReference>
<dbReference type="RefSeq" id="WP_209357540.1">
    <property type="nucleotide sequence ID" value="NZ_CP060010.1"/>
</dbReference>
<proteinExistence type="predicted"/>
<dbReference type="PANTHER" id="PTHR43537">
    <property type="entry name" value="TRANSCRIPTIONAL REGULATOR, GNTR FAMILY"/>
    <property type="match status" value="1"/>
</dbReference>
<dbReference type="SUPFAM" id="SSF48008">
    <property type="entry name" value="GntR ligand-binding domain-like"/>
    <property type="match status" value="1"/>
</dbReference>
<sequence length="231" mass="25850">MNALDISGSDGSATQQAYRRLRHLIVTGDLKPGEKLKIEVLRKRLDTGASPIREALSLLTSDKLVDRLDQRGFRTAEVSAENFQEILLLRRTLEDLALRESIANATQDWEENVVLAHHRMVKAKGGDDFEELHKGFHMALIANAPSPILLQFCSQLYDLNIRYRYLAGSGLNYQLRDVDEEHASILQAAVARDGDMASERLFKHYQLTGAYLAGLWGEGSALNAELFGNKN</sequence>
<dbReference type="Pfam" id="PF07729">
    <property type="entry name" value="FCD"/>
    <property type="match status" value="1"/>
</dbReference>
<keyword evidence="2" id="KW-0238">DNA-binding</keyword>
<dbReference type="PANTHER" id="PTHR43537:SF20">
    <property type="entry name" value="HTH-TYPE TRANSCRIPTIONAL REPRESSOR GLAR"/>
    <property type="match status" value="1"/>
</dbReference>